<accession>A0ABP4LDD8</accession>
<reference evidence="2" key="1">
    <citation type="journal article" date="2019" name="Int. J. Syst. Evol. Microbiol.">
        <title>The Global Catalogue of Microorganisms (GCM) 10K type strain sequencing project: providing services to taxonomists for standard genome sequencing and annotation.</title>
        <authorList>
            <consortium name="The Broad Institute Genomics Platform"/>
            <consortium name="The Broad Institute Genome Sequencing Center for Infectious Disease"/>
            <person name="Wu L."/>
            <person name="Ma J."/>
        </authorList>
    </citation>
    <scope>NUCLEOTIDE SEQUENCE [LARGE SCALE GENOMIC DNA]</scope>
    <source>
        <strain evidence="2">JCM 13318</strain>
    </source>
</reference>
<proteinExistence type="predicted"/>
<sequence length="89" mass="9914">MTYPAGTVSPDTVVTARIAVRNLERCQGVKTLPELIVLAEEVAWQRIMSTTMADIEQTSAAEDLCEEDCTRILAILHTRMRPRTTAPQK</sequence>
<protein>
    <submittedName>
        <fullName evidence="1">Uncharacterized protein</fullName>
    </submittedName>
</protein>
<evidence type="ECO:0000313" key="2">
    <source>
        <dbReference type="Proteomes" id="UP001500177"/>
    </source>
</evidence>
<comment type="caution">
    <text evidence="1">The sequence shown here is derived from an EMBL/GenBank/DDBJ whole genome shotgun (WGS) entry which is preliminary data.</text>
</comment>
<dbReference type="EMBL" id="BAAALX010000013">
    <property type="protein sequence ID" value="GAA1521551.1"/>
    <property type="molecule type" value="Genomic_DNA"/>
</dbReference>
<gene>
    <name evidence="1" type="ORF">GCM10009690_26010</name>
</gene>
<name>A0ABP4LDD8_9MICO</name>
<evidence type="ECO:0000313" key="1">
    <source>
        <dbReference type="EMBL" id="GAA1521551.1"/>
    </source>
</evidence>
<keyword evidence="2" id="KW-1185">Reference proteome</keyword>
<organism evidence="1 2">
    <name type="scientific">Brevibacterium permense</name>
    <dbReference type="NCBI Taxonomy" id="234834"/>
    <lineage>
        <taxon>Bacteria</taxon>
        <taxon>Bacillati</taxon>
        <taxon>Actinomycetota</taxon>
        <taxon>Actinomycetes</taxon>
        <taxon>Micrococcales</taxon>
        <taxon>Brevibacteriaceae</taxon>
        <taxon>Brevibacterium</taxon>
    </lineage>
</organism>
<dbReference type="Proteomes" id="UP001500177">
    <property type="component" value="Unassembled WGS sequence"/>
</dbReference>